<dbReference type="EMBL" id="QGKY02001250">
    <property type="protein sequence ID" value="KAF2561038.1"/>
    <property type="molecule type" value="Genomic_DNA"/>
</dbReference>
<comment type="caution">
    <text evidence="1">The sequence shown here is derived from an EMBL/GenBank/DDBJ whole genome shotgun (WGS) entry which is preliminary data.</text>
</comment>
<accession>A0A3N6RRD9</accession>
<sequence>MLHGDLWQLGFRESFFSNTVSVAAGRLQNGFYDDITKTDLKAGLDTPVLVKSQTFGSTIADIYRRRACLHSYVA</sequence>
<protein>
    <submittedName>
        <fullName evidence="1">Uncharacterized protein</fullName>
    </submittedName>
</protein>
<name>A0A3N6RRD9_BRACR</name>
<gene>
    <name evidence="1" type="ORF">F2Q70_00015633</name>
</gene>
<dbReference type="AlphaFoldDB" id="A0A3N6RRD9"/>
<reference evidence="1" key="1">
    <citation type="submission" date="2019-12" db="EMBL/GenBank/DDBJ databases">
        <title>Genome sequencing and annotation of Brassica cretica.</title>
        <authorList>
            <person name="Studholme D.J."/>
            <person name="Sarris P.F."/>
        </authorList>
    </citation>
    <scope>NUCLEOTIDE SEQUENCE</scope>
    <source>
        <strain evidence="1">PFS-102/07</strain>
        <tissue evidence="1">Leaf</tissue>
    </source>
</reference>
<organism evidence="1">
    <name type="scientific">Brassica cretica</name>
    <name type="common">Mustard</name>
    <dbReference type="NCBI Taxonomy" id="69181"/>
    <lineage>
        <taxon>Eukaryota</taxon>
        <taxon>Viridiplantae</taxon>
        <taxon>Streptophyta</taxon>
        <taxon>Embryophyta</taxon>
        <taxon>Tracheophyta</taxon>
        <taxon>Spermatophyta</taxon>
        <taxon>Magnoliopsida</taxon>
        <taxon>eudicotyledons</taxon>
        <taxon>Gunneridae</taxon>
        <taxon>Pentapetalae</taxon>
        <taxon>rosids</taxon>
        <taxon>malvids</taxon>
        <taxon>Brassicales</taxon>
        <taxon>Brassicaceae</taxon>
        <taxon>Brassiceae</taxon>
        <taxon>Brassica</taxon>
    </lineage>
</organism>
<evidence type="ECO:0000313" key="1">
    <source>
        <dbReference type="EMBL" id="KAF2561038.1"/>
    </source>
</evidence>
<proteinExistence type="predicted"/>